<keyword evidence="2" id="KW-1185">Reference proteome</keyword>
<dbReference type="EMBL" id="JAESVP010000011">
    <property type="protein sequence ID" value="MBL4929823.1"/>
    <property type="molecule type" value="Genomic_DNA"/>
</dbReference>
<reference evidence="1" key="1">
    <citation type="submission" date="2021-01" db="EMBL/GenBank/DDBJ databases">
        <title>Genome seq and assembly of Tabrizicola sp. KVB23.</title>
        <authorList>
            <person name="Chhetri G."/>
        </authorList>
    </citation>
    <scope>NUCLEOTIDE SEQUENCE</scope>
    <source>
        <strain evidence="1">KVB23</strain>
    </source>
</reference>
<evidence type="ECO:0000313" key="1">
    <source>
        <dbReference type="EMBL" id="MBL4929823.1"/>
    </source>
</evidence>
<gene>
    <name evidence="1" type="ORF">JI744_17095</name>
</gene>
<dbReference type="RefSeq" id="WP_202662393.1">
    <property type="nucleotide sequence ID" value="NZ_JAESVP010000011.1"/>
</dbReference>
<evidence type="ECO:0008006" key="3">
    <source>
        <dbReference type="Google" id="ProtNLM"/>
    </source>
</evidence>
<dbReference type="Proteomes" id="UP000619033">
    <property type="component" value="Unassembled WGS sequence"/>
</dbReference>
<organism evidence="1 2">
    <name type="scientific">Fuscibacter oryzae</name>
    <dbReference type="NCBI Taxonomy" id="2803939"/>
    <lineage>
        <taxon>Bacteria</taxon>
        <taxon>Pseudomonadati</taxon>
        <taxon>Pseudomonadota</taxon>
        <taxon>Alphaproteobacteria</taxon>
        <taxon>Rhodobacterales</taxon>
        <taxon>Paracoccaceae</taxon>
        <taxon>Fuscibacter</taxon>
    </lineage>
</organism>
<accession>A0A8J7MT27</accession>
<dbReference type="PROSITE" id="PS51257">
    <property type="entry name" value="PROKAR_LIPOPROTEIN"/>
    <property type="match status" value="1"/>
</dbReference>
<name>A0A8J7MT27_9RHOB</name>
<evidence type="ECO:0000313" key="2">
    <source>
        <dbReference type="Proteomes" id="UP000619033"/>
    </source>
</evidence>
<sequence>MRAALILSSLVALAACDPQAMVDKVGQRTAETVVRPVVGDYLAGAQADTATRCIVENAGGEDLKLLSRDVAVEAGSDTVANVLRIAAQPNTAACFARSGIPPLPRG</sequence>
<proteinExistence type="predicted"/>
<comment type="caution">
    <text evidence="1">The sequence shown here is derived from an EMBL/GenBank/DDBJ whole genome shotgun (WGS) entry which is preliminary data.</text>
</comment>
<dbReference type="AlphaFoldDB" id="A0A8J7MT27"/>
<protein>
    <recommendedName>
        <fullName evidence="3">Succinate dehydrogenase</fullName>
    </recommendedName>
</protein>